<dbReference type="AlphaFoldDB" id="Q1N403"/>
<keyword evidence="2" id="KW-0732">Signal</keyword>
<keyword evidence="4" id="KW-1185">Reference proteome</keyword>
<gene>
    <name evidence="3" type="ORF">RED65_15237</name>
</gene>
<accession>Q1N403</accession>
<dbReference type="HOGENOM" id="CLU_1014361_0_0_6"/>
<sequence length="274" mass="31246">MRAIKLVICHFILVISFDSLAASQRTVIEDLSAQVSPLWQDIHSACLLAMQPQMQYRVSERLQFAKQNFTASRVADGILANLNNPPAVPWQAKSWGIRKRLEASALETNQRDKLREYYFKLQTQTPTETRLELVNMIVDPILRVNLALHEGLWKSCYSLNLTGLDNEQLQLSIDQRWQAQKQEVRKALYNELSAFYFFAFRQIDNTQLNILAKDSAAYRAWFEAASTAVNQYFTRLHASLLAVALLEPTKPRADEPFLEGPLGNPAPSPKLLEP</sequence>
<evidence type="ECO:0008006" key="5">
    <source>
        <dbReference type="Google" id="ProtNLM"/>
    </source>
</evidence>
<evidence type="ECO:0000256" key="2">
    <source>
        <dbReference type="SAM" id="SignalP"/>
    </source>
</evidence>
<name>Q1N403_9GAMM</name>
<proteinExistence type="predicted"/>
<dbReference type="Proteomes" id="UP000004263">
    <property type="component" value="Unassembled WGS sequence"/>
</dbReference>
<feature type="region of interest" description="Disordered" evidence="1">
    <location>
        <begin position="254"/>
        <end position="274"/>
    </location>
</feature>
<dbReference type="STRING" id="207949.RED65_15237"/>
<dbReference type="RefSeq" id="WP_007018133.1">
    <property type="nucleotide sequence ID" value="NZ_CH724115.1"/>
</dbReference>
<feature type="chain" id="PRO_5004194823" description="Orphan protein" evidence="2">
    <location>
        <begin position="22"/>
        <end position="274"/>
    </location>
</feature>
<dbReference type="EMBL" id="AAQH01000003">
    <property type="protein sequence ID" value="EAT13062.1"/>
    <property type="molecule type" value="Genomic_DNA"/>
</dbReference>
<evidence type="ECO:0000313" key="3">
    <source>
        <dbReference type="EMBL" id="EAT13062.1"/>
    </source>
</evidence>
<protein>
    <recommendedName>
        <fullName evidence="5">Orphan protein</fullName>
    </recommendedName>
</protein>
<organism evidence="3 4">
    <name type="scientific">Bermanella marisrubri</name>
    <dbReference type="NCBI Taxonomy" id="207949"/>
    <lineage>
        <taxon>Bacteria</taxon>
        <taxon>Pseudomonadati</taxon>
        <taxon>Pseudomonadota</taxon>
        <taxon>Gammaproteobacteria</taxon>
        <taxon>Oceanospirillales</taxon>
        <taxon>Oceanospirillaceae</taxon>
        <taxon>Bermanella</taxon>
    </lineage>
</organism>
<comment type="caution">
    <text evidence="3">The sequence shown here is derived from an EMBL/GenBank/DDBJ whole genome shotgun (WGS) entry which is preliminary data.</text>
</comment>
<evidence type="ECO:0000313" key="4">
    <source>
        <dbReference type="Proteomes" id="UP000004263"/>
    </source>
</evidence>
<evidence type="ECO:0000256" key="1">
    <source>
        <dbReference type="SAM" id="MobiDB-lite"/>
    </source>
</evidence>
<reference evidence="3 4" key="1">
    <citation type="submission" date="2006-03" db="EMBL/GenBank/DDBJ databases">
        <authorList>
            <person name="Pinhassi J."/>
            <person name="Pedros-Alio C."/>
            <person name="Ferriera S."/>
            <person name="Johnson J."/>
            <person name="Kravitz S."/>
            <person name="Halpern A."/>
            <person name="Remington K."/>
            <person name="Beeson K."/>
            <person name="Tran B."/>
            <person name="Rogers Y.-H."/>
            <person name="Friedman R."/>
            <person name="Venter J.C."/>
        </authorList>
    </citation>
    <scope>NUCLEOTIDE SEQUENCE [LARGE SCALE GENOMIC DNA]</scope>
    <source>
        <strain evidence="3 4">RED65</strain>
    </source>
</reference>
<feature type="signal peptide" evidence="2">
    <location>
        <begin position="1"/>
        <end position="21"/>
    </location>
</feature>